<reference evidence="3" key="1">
    <citation type="submission" date="2013-05" db="EMBL/GenBank/DDBJ databases">
        <title>The Genome sequence of Mucor circinelloides f. circinelloides 1006PhL.</title>
        <authorList>
            <consortium name="The Broad Institute Genomics Platform"/>
            <person name="Cuomo C."/>
            <person name="Earl A."/>
            <person name="Findley K."/>
            <person name="Lee S.C."/>
            <person name="Walker B."/>
            <person name="Young S."/>
            <person name="Zeng Q."/>
            <person name="Gargeya S."/>
            <person name="Fitzgerald M."/>
            <person name="Haas B."/>
            <person name="Abouelleil A."/>
            <person name="Allen A.W."/>
            <person name="Alvarado L."/>
            <person name="Arachchi H.M."/>
            <person name="Berlin A.M."/>
            <person name="Chapman S.B."/>
            <person name="Gainer-Dewar J."/>
            <person name="Goldberg J."/>
            <person name="Griggs A."/>
            <person name="Gujja S."/>
            <person name="Hansen M."/>
            <person name="Howarth C."/>
            <person name="Imamovic A."/>
            <person name="Ireland A."/>
            <person name="Larimer J."/>
            <person name="McCowan C."/>
            <person name="Murphy C."/>
            <person name="Pearson M."/>
            <person name="Poon T.W."/>
            <person name="Priest M."/>
            <person name="Roberts A."/>
            <person name="Saif S."/>
            <person name="Shea T."/>
            <person name="Sisk P."/>
            <person name="Sykes S."/>
            <person name="Wortman J."/>
            <person name="Nusbaum C."/>
            <person name="Birren B."/>
        </authorList>
    </citation>
    <scope>NUCLEOTIDE SEQUENCE [LARGE SCALE GENOMIC DNA]</scope>
    <source>
        <strain evidence="3">1006PhL</strain>
    </source>
</reference>
<dbReference type="OMA" id="AMICEIE"/>
<dbReference type="InParanoid" id="S2JGQ9"/>
<evidence type="ECO:0000256" key="1">
    <source>
        <dbReference type="SAM" id="Phobius"/>
    </source>
</evidence>
<proteinExistence type="predicted"/>
<organism evidence="2 3">
    <name type="scientific">Mucor circinelloides f. circinelloides (strain 1006PhL)</name>
    <name type="common">Mucormycosis agent</name>
    <name type="synonym">Calyptromyces circinelloides</name>
    <dbReference type="NCBI Taxonomy" id="1220926"/>
    <lineage>
        <taxon>Eukaryota</taxon>
        <taxon>Fungi</taxon>
        <taxon>Fungi incertae sedis</taxon>
        <taxon>Mucoromycota</taxon>
        <taxon>Mucoromycotina</taxon>
        <taxon>Mucoromycetes</taxon>
        <taxon>Mucorales</taxon>
        <taxon>Mucorineae</taxon>
        <taxon>Mucoraceae</taxon>
        <taxon>Mucor</taxon>
    </lineage>
</organism>
<evidence type="ECO:0000313" key="2">
    <source>
        <dbReference type="EMBL" id="EPB89476.1"/>
    </source>
</evidence>
<sequence>MRSKRRATKDLPSVPLKEDLNERELCSRFIDPFLSGLFDNPNQGIYLRWTNESTLEVKQLSNNTRPDLTITETAGLKWARSIGYGEPKSAAGKSNHYLICQGLIKVVLFCKNPLEEHFMEGILRNHIVGRTIRSYVLVLPAVATYVMYLLLGYSLRTFHYS</sequence>
<dbReference type="VEuPathDB" id="FungiDB:HMPREF1544_03707"/>
<dbReference type="AlphaFoldDB" id="S2JGQ9"/>
<accession>S2JGQ9</accession>
<feature type="transmembrane region" description="Helical" evidence="1">
    <location>
        <begin position="134"/>
        <end position="155"/>
    </location>
</feature>
<keyword evidence="3" id="KW-1185">Reference proteome</keyword>
<name>S2JGQ9_MUCC1</name>
<gene>
    <name evidence="2" type="ORF">HMPREF1544_03707</name>
</gene>
<keyword evidence="1" id="KW-1133">Transmembrane helix</keyword>
<keyword evidence="1" id="KW-0472">Membrane</keyword>
<keyword evidence="1" id="KW-0812">Transmembrane</keyword>
<evidence type="ECO:0000313" key="3">
    <source>
        <dbReference type="Proteomes" id="UP000014254"/>
    </source>
</evidence>
<dbReference type="Proteomes" id="UP000014254">
    <property type="component" value="Unassembled WGS sequence"/>
</dbReference>
<protein>
    <submittedName>
        <fullName evidence="2">Uncharacterized protein</fullName>
    </submittedName>
</protein>
<dbReference type="EMBL" id="KE123934">
    <property type="protein sequence ID" value="EPB89476.1"/>
    <property type="molecule type" value="Genomic_DNA"/>
</dbReference>
<dbReference type="OrthoDB" id="2233224at2759"/>